<name>A0A923LPI8_9FIRM</name>
<dbReference type="Proteomes" id="UP000606720">
    <property type="component" value="Unassembled WGS sequence"/>
</dbReference>
<dbReference type="RefSeq" id="WP_186867282.1">
    <property type="nucleotide sequence ID" value="NZ_JACOPH010000008.1"/>
</dbReference>
<comment type="caution">
    <text evidence="1">The sequence shown here is derived from an EMBL/GenBank/DDBJ whole genome shotgun (WGS) entry which is preliminary data.</text>
</comment>
<dbReference type="EMBL" id="JACOPH010000008">
    <property type="protein sequence ID" value="MBC5714647.1"/>
    <property type="molecule type" value="Genomic_DNA"/>
</dbReference>
<dbReference type="PROSITE" id="PS51257">
    <property type="entry name" value="PROKAR_LIPOPROTEIN"/>
    <property type="match status" value="1"/>
</dbReference>
<accession>A0A923LPI8</accession>
<dbReference type="AlphaFoldDB" id="A0A923LPI8"/>
<keyword evidence="2" id="KW-1185">Reference proteome</keyword>
<evidence type="ECO:0008006" key="3">
    <source>
        <dbReference type="Google" id="ProtNLM"/>
    </source>
</evidence>
<reference evidence="1" key="1">
    <citation type="submission" date="2020-08" db="EMBL/GenBank/DDBJ databases">
        <title>Genome public.</title>
        <authorList>
            <person name="Liu C."/>
            <person name="Sun Q."/>
        </authorList>
    </citation>
    <scope>NUCLEOTIDE SEQUENCE</scope>
    <source>
        <strain evidence="1">BX1005</strain>
    </source>
</reference>
<organism evidence="1 2">
    <name type="scientific">Roseburia zhanii</name>
    <dbReference type="NCBI Taxonomy" id="2763064"/>
    <lineage>
        <taxon>Bacteria</taxon>
        <taxon>Bacillati</taxon>
        <taxon>Bacillota</taxon>
        <taxon>Clostridia</taxon>
        <taxon>Lachnospirales</taxon>
        <taxon>Lachnospiraceae</taxon>
        <taxon>Roseburia</taxon>
    </lineage>
</organism>
<evidence type="ECO:0000313" key="2">
    <source>
        <dbReference type="Proteomes" id="UP000606720"/>
    </source>
</evidence>
<sequence length="202" mass="22278">MKKIICVGFTMILCMGLLSGCSKKTDVDTSTVFIEKKGKITSVDVEALDKDYYDEAELESYITDHVNDYTSENGNTVEMASFTVTDQVAKLQMQYDSCEDYTAFNGIELYDGTVVEAQAAGYDFDTDFISASDEDTKKVSKDDVLADDNNKVVIIKANVDVKVDGTILYVSKENTKVTEKNKVSITGEGSAEEAALTYIIYK</sequence>
<proteinExistence type="predicted"/>
<protein>
    <recommendedName>
        <fullName evidence="3">Lipoprotein</fullName>
    </recommendedName>
</protein>
<evidence type="ECO:0000313" key="1">
    <source>
        <dbReference type="EMBL" id="MBC5714647.1"/>
    </source>
</evidence>
<gene>
    <name evidence="1" type="ORF">H8S17_10560</name>
</gene>